<sequence>MAWLTPTCMPSFSKYMIQSTPKTKIQPLSKLKHREPCNRADCRPNPNVQLQEISKLIQTLLQPPIKTRIERKSNESSQN</sequence>
<evidence type="ECO:0000313" key="2">
    <source>
        <dbReference type="Proteomes" id="UP000785679"/>
    </source>
</evidence>
<gene>
    <name evidence="1" type="ORF">FGO68_gene6535</name>
</gene>
<dbReference type="EMBL" id="RRYP01030202">
    <property type="protein sequence ID" value="TNV71238.1"/>
    <property type="molecule type" value="Genomic_DNA"/>
</dbReference>
<organism evidence="1 2">
    <name type="scientific">Halteria grandinella</name>
    <dbReference type="NCBI Taxonomy" id="5974"/>
    <lineage>
        <taxon>Eukaryota</taxon>
        <taxon>Sar</taxon>
        <taxon>Alveolata</taxon>
        <taxon>Ciliophora</taxon>
        <taxon>Intramacronucleata</taxon>
        <taxon>Spirotrichea</taxon>
        <taxon>Stichotrichia</taxon>
        <taxon>Sporadotrichida</taxon>
        <taxon>Halteriidae</taxon>
        <taxon>Halteria</taxon>
    </lineage>
</organism>
<accession>A0A8J8SUU9</accession>
<proteinExistence type="predicted"/>
<keyword evidence="2" id="KW-1185">Reference proteome</keyword>
<dbReference type="Proteomes" id="UP000785679">
    <property type="component" value="Unassembled WGS sequence"/>
</dbReference>
<protein>
    <submittedName>
        <fullName evidence="1">Uncharacterized protein</fullName>
    </submittedName>
</protein>
<reference evidence="1" key="1">
    <citation type="submission" date="2019-06" db="EMBL/GenBank/DDBJ databases">
        <authorList>
            <person name="Zheng W."/>
        </authorList>
    </citation>
    <scope>NUCLEOTIDE SEQUENCE</scope>
    <source>
        <strain evidence="1">QDHG01</strain>
    </source>
</reference>
<comment type="caution">
    <text evidence="1">The sequence shown here is derived from an EMBL/GenBank/DDBJ whole genome shotgun (WGS) entry which is preliminary data.</text>
</comment>
<evidence type="ECO:0000313" key="1">
    <source>
        <dbReference type="EMBL" id="TNV71238.1"/>
    </source>
</evidence>
<dbReference type="AlphaFoldDB" id="A0A8J8SUU9"/>
<name>A0A8J8SUU9_HALGN</name>